<dbReference type="InterPro" id="IPR037269">
    <property type="entry name" value="PSII_PsbM_sf"/>
</dbReference>
<dbReference type="SUPFAM" id="SSF161033">
    <property type="entry name" value="Photosystem II reaction center protein M, PsbM"/>
    <property type="match status" value="1"/>
</dbReference>
<dbReference type="GO" id="GO:0009523">
    <property type="term" value="C:photosystem II"/>
    <property type="evidence" value="ECO:0007669"/>
    <property type="project" value="UniProtKB-KW"/>
</dbReference>
<dbReference type="GO" id="GO:0019684">
    <property type="term" value="P:photosynthesis, light reaction"/>
    <property type="evidence" value="ECO:0007669"/>
    <property type="project" value="InterPro"/>
</dbReference>
<evidence type="ECO:0000256" key="2">
    <source>
        <dbReference type="ARBA" id="ARBA00022531"/>
    </source>
</evidence>
<protein>
    <recommendedName>
        <fullName evidence="10">Photosystem II reaction center M protein</fullName>
    </recommendedName>
</protein>
<sequence length="116" mass="12046">MKYTAFALVAFLACASAFVPSVPKTTAKIGTQALTMKMDVPKAAAAALPALLASAPVFASDAIANMPTESVALEVQFAAYLATLLGTFVPVAFLIILYIQTETRKAGAQFGDSDDL</sequence>
<keyword evidence="5 7" id="KW-0472">Membrane</keyword>
<keyword evidence="1" id="KW-0674">Reaction center</keyword>
<feature type="signal peptide" evidence="8">
    <location>
        <begin position="1"/>
        <end position="17"/>
    </location>
</feature>
<feature type="chain" id="PRO_5030908231" description="Photosystem II reaction center M protein" evidence="8">
    <location>
        <begin position="18"/>
        <end position="116"/>
    </location>
</feature>
<gene>
    <name evidence="9" type="ORF">PPAR1163_LOCUS21347</name>
</gene>
<evidence type="ECO:0000256" key="3">
    <source>
        <dbReference type="ARBA" id="ARBA00022692"/>
    </source>
</evidence>
<evidence type="ECO:0000256" key="5">
    <source>
        <dbReference type="ARBA" id="ARBA00023136"/>
    </source>
</evidence>
<dbReference type="InterPro" id="IPR007826">
    <property type="entry name" value="PSII_PsbM"/>
</dbReference>
<keyword evidence="3 7" id="KW-0812">Transmembrane</keyword>
<keyword evidence="6" id="KW-0604">Photosystem II</keyword>
<feature type="transmembrane region" description="Helical" evidence="7">
    <location>
        <begin position="77"/>
        <end position="99"/>
    </location>
</feature>
<evidence type="ECO:0000313" key="9">
    <source>
        <dbReference type="EMBL" id="CAD9262964.1"/>
    </source>
</evidence>
<keyword evidence="8" id="KW-0732">Signal</keyword>
<keyword evidence="4 7" id="KW-1133">Transmembrane helix</keyword>
<name>A0A7S1UBI4_9STRA</name>
<evidence type="ECO:0000256" key="1">
    <source>
        <dbReference type="ARBA" id="ARBA00022469"/>
    </source>
</evidence>
<evidence type="ECO:0000256" key="4">
    <source>
        <dbReference type="ARBA" id="ARBA00022989"/>
    </source>
</evidence>
<dbReference type="EMBL" id="HBGJ01033743">
    <property type="protein sequence ID" value="CAD9262964.1"/>
    <property type="molecule type" value="Transcribed_RNA"/>
</dbReference>
<dbReference type="NCBIfam" id="TIGR03038">
    <property type="entry name" value="PS_II_psbM"/>
    <property type="match status" value="1"/>
</dbReference>
<evidence type="ECO:0008006" key="10">
    <source>
        <dbReference type="Google" id="ProtNLM"/>
    </source>
</evidence>
<evidence type="ECO:0000256" key="8">
    <source>
        <dbReference type="SAM" id="SignalP"/>
    </source>
</evidence>
<reference evidence="9" key="1">
    <citation type="submission" date="2021-01" db="EMBL/GenBank/DDBJ databases">
        <authorList>
            <person name="Corre E."/>
            <person name="Pelletier E."/>
            <person name="Niang G."/>
            <person name="Scheremetjew M."/>
            <person name="Finn R."/>
            <person name="Kale V."/>
            <person name="Holt S."/>
            <person name="Cochrane G."/>
            <person name="Meng A."/>
            <person name="Brown T."/>
            <person name="Cohen L."/>
        </authorList>
    </citation>
    <scope>NUCLEOTIDE SEQUENCE</scope>
    <source>
        <strain evidence="9">CCMP2877</strain>
    </source>
</reference>
<accession>A0A7S1UBI4</accession>
<keyword evidence="2" id="KW-0602">Photosynthesis</keyword>
<proteinExistence type="predicted"/>
<dbReference type="Pfam" id="PF05151">
    <property type="entry name" value="PsbM"/>
    <property type="match status" value="1"/>
</dbReference>
<organism evidence="9">
    <name type="scientific">Phaeomonas parva</name>
    <dbReference type="NCBI Taxonomy" id="124430"/>
    <lineage>
        <taxon>Eukaryota</taxon>
        <taxon>Sar</taxon>
        <taxon>Stramenopiles</taxon>
        <taxon>Ochrophyta</taxon>
        <taxon>Pinguiophyceae</taxon>
        <taxon>Pinguiochrysidales</taxon>
        <taxon>Pinguiochrysidaceae</taxon>
        <taxon>Phaeomonas</taxon>
    </lineage>
</organism>
<evidence type="ECO:0000256" key="7">
    <source>
        <dbReference type="SAM" id="Phobius"/>
    </source>
</evidence>
<evidence type="ECO:0000256" key="6">
    <source>
        <dbReference type="ARBA" id="ARBA00023276"/>
    </source>
</evidence>
<dbReference type="AlphaFoldDB" id="A0A7S1UBI4"/>